<proteinExistence type="predicted"/>
<reference evidence="3" key="1">
    <citation type="submission" date="2024-04" db="EMBL/GenBank/DDBJ databases">
        <title>Salinicola lusitanus LLJ914,a marine bacterium isolated from the Okinawa Trough.</title>
        <authorList>
            <person name="Li J."/>
        </authorList>
    </citation>
    <scope>NUCLEOTIDE SEQUENCE [LARGE SCALE GENOMIC DNA]</scope>
</reference>
<feature type="domain" description="MENTAL" evidence="1">
    <location>
        <begin position="84"/>
        <end position="107"/>
    </location>
</feature>
<sequence length="107" mass="11486">MCPLPGTERATGPGVSYFRFVWILPNAVPSHPLLSTSAEAPHLPWDMESVCSSSAASRGELPACGNSGAPLSVCSDLFKPRKTFSDVRRTFCLFVTFDLLFISCSGS</sequence>
<keyword evidence="3" id="KW-1185">Reference proteome</keyword>
<evidence type="ECO:0000313" key="2">
    <source>
        <dbReference type="EMBL" id="KAK7944970.1"/>
    </source>
</evidence>
<dbReference type="InterPro" id="IPR019498">
    <property type="entry name" value="MENTAL"/>
</dbReference>
<dbReference type="EMBL" id="JBBPFD010000001">
    <property type="protein sequence ID" value="KAK7944970.1"/>
    <property type="molecule type" value="Genomic_DNA"/>
</dbReference>
<protein>
    <recommendedName>
        <fullName evidence="1">MENTAL domain-containing protein</fullName>
    </recommendedName>
</protein>
<evidence type="ECO:0000313" key="3">
    <source>
        <dbReference type="Proteomes" id="UP001460270"/>
    </source>
</evidence>
<dbReference type="Pfam" id="PF10457">
    <property type="entry name" value="MENTAL"/>
    <property type="match status" value="1"/>
</dbReference>
<organism evidence="2 3">
    <name type="scientific">Mugilogobius chulae</name>
    <name type="common">yellowstripe goby</name>
    <dbReference type="NCBI Taxonomy" id="88201"/>
    <lineage>
        <taxon>Eukaryota</taxon>
        <taxon>Metazoa</taxon>
        <taxon>Chordata</taxon>
        <taxon>Craniata</taxon>
        <taxon>Vertebrata</taxon>
        <taxon>Euteleostomi</taxon>
        <taxon>Actinopterygii</taxon>
        <taxon>Neopterygii</taxon>
        <taxon>Teleostei</taxon>
        <taxon>Neoteleostei</taxon>
        <taxon>Acanthomorphata</taxon>
        <taxon>Gobiaria</taxon>
        <taxon>Gobiiformes</taxon>
        <taxon>Gobioidei</taxon>
        <taxon>Gobiidae</taxon>
        <taxon>Gobionellinae</taxon>
        <taxon>Mugilogobius</taxon>
    </lineage>
</organism>
<dbReference type="Proteomes" id="UP001460270">
    <property type="component" value="Unassembled WGS sequence"/>
</dbReference>
<evidence type="ECO:0000259" key="1">
    <source>
        <dbReference type="PROSITE" id="PS51439"/>
    </source>
</evidence>
<gene>
    <name evidence="2" type="ORF">WMY93_000698</name>
</gene>
<dbReference type="AlphaFoldDB" id="A0AAW0Q357"/>
<comment type="caution">
    <text evidence="2">The sequence shown here is derived from an EMBL/GenBank/DDBJ whole genome shotgun (WGS) entry which is preliminary data.</text>
</comment>
<accession>A0AAW0Q357</accession>
<name>A0AAW0Q357_9GOBI</name>
<dbReference type="PROSITE" id="PS51439">
    <property type="entry name" value="MENTAL"/>
    <property type="match status" value="1"/>
</dbReference>